<proteinExistence type="predicted"/>
<keyword evidence="2" id="KW-0378">Hydrolase</keyword>
<dbReference type="EMBL" id="PFAH01000005">
    <property type="protein sequence ID" value="PIR98098.1"/>
    <property type="molecule type" value="Genomic_DNA"/>
</dbReference>
<keyword evidence="2" id="KW-0255">Endonuclease</keyword>
<dbReference type="Proteomes" id="UP000231466">
    <property type="component" value="Unassembled WGS sequence"/>
</dbReference>
<comment type="caution">
    <text evidence="2">The sequence shown here is derived from an EMBL/GenBank/DDBJ whole genome shotgun (WGS) entry which is preliminary data.</text>
</comment>
<organism evidence="2 3">
    <name type="scientific">Candidatus Colwellbacteria bacterium CG10_big_fil_rev_8_21_14_0_10_42_22</name>
    <dbReference type="NCBI Taxonomy" id="1974540"/>
    <lineage>
        <taxon>Bacteria</taxon>
        <taxon>Candidatus Colwelliibacteriota</taxon>
    </lineage>
</organism>
<feature type="domain" description="GIY-YIG" evidence="1">
    <location>
        <begin position="5"/>
        <end position="46"/>
    </location>
</feature>
<keyword evidence="2" id="KW-0540">Nuclease</keyword>
<dbReference type="Pfam" id="PF01541">
    <property type="entry name" value="GIY-YIG"/>
    <property type="match status" value="1"/>
</dbReference>
<feature type="non-terminal residue" evidence="2">
    <location>
        <position position="1"/>
    </location>
</feature>
<evidence type="ECO:0000259" key="1">
    <source>
        <dbReference type="Pfam" id="PF01541"/>
    </source>
</evidence>
<sequence length="58" mass="7015">TPSIRLKEHNEGTNKWTRQNKPFELLYSESYKTNHEARKRESFLKSGQGRKWLDEHVK</sequence>
<accession>A0A2H0VG89</accession>
<dbReference type="GO" id="GO:0004519">
    <property type="term" value="F:endonuclease activity"/>
    <property type="evidence" value="ECO:0007669"/>
    <property type="project" value="UniProtKB-KW"/>
</dbReference>
<dbReference type="AlphaFoldDB" id="A0A2H0VG89"/>
<name>A0A2H0VG89_9BACT</name>
<reference evidence="3" key="1">
    <citation type="submission" date="2017-09" db="EMBL/GenBank/DDBJ databases">
        <title>Depth-based differentiation of microbial function through sediment-hosted aquifers and enrichment of novel symbionts in the deep terrestrial subsurface.</title>
        <authorList>
            <person name="Probst A.J."/>
            <person name="Ladd B."/>
            <person name="Jarett J.K."/>
            <person name="Geller-Mcgrath D.E."/>
            <person name="Sieber C.M.K."/>
            <person name="Emerson J.B."/>
            <person name="Anantharaman K."/>
            <person name="Thomas B.C."/>
            <person name="Malmstrom R."/>
            <person name="Stieglmeier M."/>
            <person name="Klingl A."/>
            <person name="Woyke T."/>
            <person name="Ryan C.M."/>
            <person name="Banfield J.F."/>
        </authorList>
    </citation>
    <scope>NUCLEOTIDE SEQUENCE [LARGE SCALE GENOMIC DNA]</scope>
</reference>
<evidence type="ECO:0000313" key="2">
    <source>
        <dbReference type="EMBL" id="PIR98098.1"/>
    </source>
</evidence>
<protein>
    <submittedName>
        <fullName evidence="2">Endonuclease</fullName>
    </submittedName>
</protein>
<gene>
    <name evidence="2" type="ORF">COT89_01530</name>
</gene>
<dbReference type="InterPro" id="IPR035901">
    <property type="entry name" value="GIY-YIG_endonuc_sf"/>
</dbReference>
<evidence type="ECO:0000313" key="3">
    <source>
        <dbReference type="Proteomes" id="UP000231466"/>
    </source>
</evidence>
<dbReference type="InterPro" id="IPR000305">
    <property type="entry name" value="GIY-YIG_endonuc"/>
</dbReference>
<dbReference type="Gene3D" id="3.40.1440.10">
    <property type="entry name" value="GIY-YIG endonuclease"/>
    <property type="match status" value="1"/>
</dbReference>